<protein>
    <submittedName>
        <fullName evidence="1">Uncharacterized protein</fullName>
    </submittedName>
</protein>
<keyword evidence="2" id="KW-1185">Reference proteome</keyword>
<proteinExistence type="predicted"/>
<evidence type="ECO:0000313" key="1">
    <source>
        <dbReference type="Ensembl" id="ENSBIXP00005042762.1"/>
    </source>
</evidence>
<evidence type="ECO:0000313" key="2">
    <source>
        <dbReference type="Proteomes" id="UP000314981"/>
    </source>
</evidence>
<dbReference type="OMA" id="DGRIWPF"/>
<accession>A0A4W2IFE5</accession>
<dbReference type="Proteomes" id="UP000314981">
    <property type="component" value="Chromosome 11"/>
</dbReference>
<reference evidence="2 3" key="1">
    <citation type="submission" date="2018-11" db="EMBL/GenBank/DDBJ databases">
        <title>Haplotype-resolved cattle genomes.</title>
        <authorList>
            <person name="Low W.Y."/>
            <person name="Tearle R."/>
            <person name="Bickhart D.M."/>
            <person name="Rosen B.D."/>
            <person name="Koren S."/>
            <person name="Rhie A."/>
            <person name="Hiendleder S."/>
            <person name="Phillippy A.M."/>
            <person name="Smith T.P.L."/>
            <person name="Williams J.L."/>
        </authorList>
    </citation>
    <scope>NUCLEOTIDE SEQUENCE [LARGE SCALE GENOMIC DNA]</scope>
</reference>
<name>A0A4W2IFE5_BOBOX</name>
<dbReference type="Ensembl" id="ENSBIXT00000030111.1">
    <property type="protein sequence ID" value="ENSBIXP00000037852.1"/>
    <property type="gene ID" value="ENSBIXG00000021546.1"/>
</dbReference>
<dbReference type="GeneTree" id="ENSGT01150000287035"/>
<dbReference type="AlphaFoldDB" id="A0A4W2IFE5"/>
<dbReference type="Proteomes" id="UP000429181">
    <property type="component" value="Chromosome 11"/>
</dbReference>
<reference evidence="1" key="2">
    <citation type="submission" date="2025-05" db="UniProtKB">
        <authorList>
            <consortium name="Ensembl"/>
        </authorList>
    </citation>
    <scope>IDENTIFICATION</scope>
</reference>
<organism evidence="1 3">
    <name type="scientific">Bos indicus x Bos taurus</name>
    <name type="common">Hybrid cattle</name>
    <dbReference type="NCBI Taxonomy" id="30522"/>
    <lineage>
        <taxon>Eukaryota</taxon>
        <taxon>Metazoa</taxon>
        <taxon>Chordata</taxon>
        <taxon>Craniata</taxon>
        <taxon>Vertebrata</taxon>
        <taxon>Euteleostomi</taxon>
        <taxon>Mammalia</taxon>
        <taxon>Eutheria</taxon>
        <taxon>Laurasiatheria</taxon>
        <taxon>Artiodactyla</taxon>
        <taxon>Ruminantia</taxon>
        <taxon>Pecora</taxon>
        <taxon>Bovidae</taxon>
        <taxon>Bovinae</taxon>
        <taxon>Bos</taxon>
    </lineage>
</organism>
<evidence type="ECO:0000313" key="3">
    <source>
        <dbReference type="Proteomes" id="UP000429181"/>
    </source>
</evidence>
<sequence length="172" mass="18879">LQGSSQLNIGYFDNLKADSRNVTNSMTFATKSSNQNFIIFLNKIQATIIGYKSSDFFAILDSLNPDTLPDGRIWPFGFNSYFFQHNSLGVRSTAERVGLQGCAQMGFLVLLIMPLLVSLVATELPGSTKTVTLAHPAATLAHGPERKTRICGILFSPTRDQTLDLKSENTKC</sequence>
<dbReference type="Ensembl" id="ENSBIXT00005038300.1">
    <property type="protein sequence ID" value="ENSBIXP00005042762.1"/>
    <property type="gene ID" value="ENSBIXG00005005602.1"/>
</dbReference>
<dbReference type="STRING" id="30522.A0A4W2IFE5"/>